<dbReference type="EMBL" id="NNRL01000169">
    <property type="protein sequence ID" value="OYR07636.1"/>
    <property type="molecule type" value="Genomic_DNA"/>
</dbReference>
<evidence type="ECO:0000256" key="4">
    <source>
        <dbReference type="ARBA" id="ARBA00022630"/>
    </source>
</evidence>
<keyword evidence="6" id="KW-0479">Metal-binding</keyword>
<keyword evidence="13" id="KW-1185">Reference proteome</keyword>
<keyword evidence="7" id="KW-0560">Oxidoreductase</keyword>
<dbReference type="GO" id="GO:0016491">
    <property type="term" value="F:oxidoreductase activity"/>
    <property type="evidence" value="ECO:0007669"/>
    <property type="project" value="UniProtKB-KW"/>
</dbReference>
<feature type="domain" description="FAD/NAD(P)-binding" evidence="11">
    <location>
        <begin position="401"/>
        <end position="628"/>
    </location>
</feature>
<dbReference type="InterPro" id="IPR023753">
    <property type="entry name" value="FAD/NAD-binding_dom"/>
</dbReference>
<evidence type="ECO:0000313" key="12">
    <source>
        <dbReference type="EMBL" id="OYR07636.1"/>
    </source>
</evidence>
<dbReference type="GO" id="GO:0051536">
    <property type="term" value="F:iron-sulfur cluster binding"/>
    <property type="evidence" value="ECO:0007669"/>
    <property type="project" value="UniProtKB-KW"/>
</dbReference>
<feature type="domain" description="NADH:flavin oxidoreductase/NADH oxidase N-terminal" evidence="10">
    <location>
        <begin position="22"/>
        <end position="358"/>
    </location>
</feature>
<evidence type="ECO:0000256" key="6">
    <source>
        <dbReference type="ARBA" id="ARBA00022723"/>
    </source>
</evidence>
<dbReference type="CDD" id="cd04734">
    <property type="entry name" value="OYE_like_3_FMN"/>
    <property type="match status" value="1"/>
</dbReference>
<proteinExistence type="inferred from homology"/>
<evidence type="ECO:0000313" key="13">
    <source>
        <dbReference type="Proteomes" id="UP000216478"/>
    </source>
</evidence>
<dbReference type="InterPro" id="IPR013785">
    <property type="entry name" value="Aldolase_TIM"/>
</dbReference>
<dbReference type="RefSeq" id="WP_094542710.1">
    <property type="nucleotide sequence ID" value="NZ_JBHEER010000008.1"/>
</dbReference>
<dbReference type="PRINTS" id="PR00411">
    <property type="entry name" value="PNDRDTASEI"/>
</dbReference>
<dbReference type="Gene3D" id="3.20.20.70">
    <property type="entry name" value="Aldolase class I"/>
    <property type="match status" value="1"/>
</dbReference>
<dbReference type="Proteomes" id="UP000216478">
    <property type="component" value="Unassembled WGS sequence"/>
</dbReference>
<dbReference type="Pfam" id="PF07992">
    <property type="entry name" value="Pyr_redox_2"/>
    <property type="match status" value="1"/>
</dbReference>
<dbReference type="GO" id="GO:0046872">
    <property type="term" value="F:metal ion binding"/>
    <property type="evidence" value="ECO:0007669"/>
    <property type="project" value="UniProtKB-KW"/>
</dbReference>
<evidence type="ECO:0000256" key="1">
    <source>
        <dbReference type="ARBA" id="ARBA00001917"/>
    </source>
</evidence>
<name>A0A256EYX3_9HYPH</name>
<dbReference type="AlphaFoldDB" id="A0A256EYX3"/>
<accession>A0A256EYX3</accession>
<organism evidence="12 13">
    <name type="scientific">Brucella grignonensis</name>
    <dbReference type="NCBI Taxonomy" id="94627"/>
    <lineage>
        <taxon>Bacteria</taxon>
        <taxon>Pseudomonadati</taxon>
        <taxon>Pseudomonadota</taxon>
        <taxon>Alphaproteobacteria</taxon>
        <taxon>Hyphomicrobiales</taxon>
        <taxon>Brucellaceae</taxon>
        <taxon>Brucella/Ochrobactrum group</taxon>
        <taxon>Brucella</taxon>
    </lineage>
</organism>
<evidence type="ECO:0000256" key="9">
    <source>
        <dbReference type="ARBA" id="ARBA00023014"/>
    </source>
</evidence>
<dbReference type="InterPro" id="IPR051793">
    <property type="entry name" value="NADH:flavin_oxidoreductase"/>
</dbReference>
<reference evidence="12 13" key="1">
    <citation type="submission" date="2017-07" db="EMBL/GenBank/DDBJ databases">
        <title>Phylogenetic study on the rhizospheric bacterium Ochrobactrum sp. A44.</title>
        <authorList>
            <person name="Krzyzanowska D.M."/>
            <person name="Ossowicki A."/>
            <person name="Rajewska M."/>
            <person name="Maciag T."/>
            <person name="Kaczynski Z."/>
            <person name="Czerwicka M."/>
            <person name="Jafra S."/>
        </authorList>
    </citation>
    <scope>NUCLEOTIDE SEQUENCE [LARGE SCALE GENOMIC DNA]</scope>
    <source>
        <strain evidence="12 13">OgA9a</strain>
    </source>
</reference>
<evidence type="ECO:0000259" key="11">
    <source>
        <dbReference type="Pfam" id="PF07992"/>
    </source>
</evidence>
<comment type="caution">
    <text evidence="12">The sequence shown here is derived from an EMBL/GenBank/DDBJ whole genome shotgun (WGS) entry which is preliminary data.</text>
</comment>
<protein>
    <submittedName>
        <fullName evidence="12">Flavin oxidoreductase / NADH oxidase family protein</fullName>
    </submittedName>
</protein>
<dbReference type="PANTHER" id="PTHR42917:SF2">
    <property type="entry name" value="2,4-DIENOYL-COA REDUCTASE [(2E)-ENOYL-COA-PRODUCING]"/>
    <property type="match status" value="1"/>
</dbReference>
<comment type="similarity">
    <text evidence="3">In the N-terminal section; belongs to the NADH:flavin oxidoreductase/NADH oxidase family.</text>
</comment>
<dbReference type="Pfam" id="PF00724">
    <property type="entry name" value="Oxidored_FMN"/>
    <property type="match status" value="1"/>
</dbReference>
<evidence type="ECO:0000256" key="5">
    <source>
        <dbReference type="ARBA" id="ARBA00022643"/>
    </source>
</evidence>
<keyword evidence="9" id="KW-0411">Iron-sulfur</keyword>
<evidence type="ECO:0000256" key="2">
    <source>
        <dbReference type="ARBA" id="ARBA00001966"/>
    </source>
</evidence>
<evidence type="ECO:0000259" key="10">
    <source>
        <dbReference type="Pfam" id="PF00724"/>
    </source>
</evidence>
<evidence type="ECO:0000256" key="8">
    <source>
        <dbReference type="ARBA" id="ARBA00023004"/>
    </source>
</evidence>
<dbReference type="OrthoDB" id="9804454at2"/>
<dbReference type="SUPFAM" id="SSF51395">
    <property type="entry name" value="FMN-linked oxidoreductases"/>
    <property type="match status" value="1"/>
</dbReference>
<gene>
    <name evidence="12" type="ORF">CEV33_3731</name>
</gene>
<sequence>MVLPTISERSLPEDQTVSRDPLLQPLTIKNLVLRNRIMSTSHSSFLDDGGLPLERYQRYHEEKAKGGLALTMFGGSSMVDVDSSWGGGGQLNMATDEIIPHLQALSTRIHAQGAATMCQISHLGRRADATTLNWLPAIAPSRSRETQHRAFSREMDAHDIRRVVKAYGEAARRCREGGLDGVETLTGGHLIGQFFSPRTNFRSDRFGGSVENRVRFGLMVHEEIRRQIGDDLIVSMRFVIDEASDEGLSFEDCLEIAAIFEREGLIDVFNCIFGRMDTVIALAEQNMPGMSSPIAPFLAKVGAFRAHTRLPVFHAARIADIATARHAIRDGLLDMVAMTRAHMADPQLVNKLKRGEEDRIRPCVGASYCMLKKVNCIHNPASGRETLLPQVIQASNDKQKKIVIVGAGPAGLEAARVCAERGHKVVVFEAGDKPGGQLLLATRAIWRRDLIAIIDWRVAELAILGVDLRCGIYAGSEEVLAEQPDVVIVATGGMPDTEWLEGAQYCETPWDILGATTTQTGDILVYDGTGRHDAPSTALHLAGQGATVRYVTPDDSLSQEVEYSTRAIYRKAFKEQNIAFTTEYRLISLRKNNRIIGTFRHELTGDILEIEADRFVVEQGTYPLDEVFTELRDLSKNNGVTDLSALLEERAQPEGNSNGSFQLHRIGDAVASRNVHAAIYDAMRLCITF</sequence>
<keyword evidence="4" id="KW-0285">Flavoprotein</keyword>
<evidence type="ECO:0000256" key="7">
    <source>
        <dbReference type="ARBA" id="ARBA00023002"/>
    </source>
</evidence>
<keyword evidence="5" id="KW-0288">FMN</keyword>
<evidence type="ECO:0000256" key="3">
    <source>
        <dbReference type="ARBA" id="ARBA00011048"/>
    </source>
</evidence>
<comment type="cofactor">
    <cofactor evidence="1">
        <name>FMN</name>
        <dbReference type="ChEBI" id="CHEBI:58210"/>
    </cofactor>
</comment>
<dbReference type="SUPFAM" id="SSF51905">
    <property type="entry name" value="FAD/NAD(P)-binding domain"/>
    <property type="match status" value="1"/>
</dbReference>
<dbReference type="GO" id="GO:0010181">
    <property type="term" value="F:FMN binding"/>
    <property type="evidence" value="ECO:0007669"/>
    <property type="project" value="InterPro"/>
</dbReference>
<dbReference type="PRINTS" id="PR00368">
    <property type="entry name" value="FADPNR"/>
</dbReference>
<dbReference type="PANTHER" id="PTHR42917">
    <property type="entry name" value="2,4-DIENOYL-COA REDUCTASE"/>
    <property type="match status" value="1"/>
</dbReference>
<dbReference type="Gene3D" id="3.40.50.720">
    <property type="entry name" value="NAD(P)-binding Rossmann-like Domain"/>
    <property type="match status" value="1"/>
</dbReference>
<keyword evidence="8" id="KW-0408">Iron</keyword>
<dbReference type="InterPro" id="IPR001155">
    <property type="entry name" value="OxRdtase_FMN_N"/>
</dbReference>
<dbReference type="InterPro" id="IPR036188">
    <property type="entry name" value="FAD/NAD-bd_sf"/>
</dbReference>
<comment type="cofactor">
    <cofactor evidence="2">
        <name>[4Fe-4S] cluster</name>
        <dbReference type="ChEBI" id="CHEBI:49883"/>
    </cofactor>
</comment>
<dbReference type="Gene3D" id="3.50.50.60">
    <property type="entry name" value="FAD/NAD(P)-binding domain"/>
    <property type="match status" value="1"/>
</dbReference>